<evidence type="ECO:0000259" key="7">
    <source>
        <dbReference type="PROSITE" id="PS50850"/>
    </source>
</evidence>
<evidence type="ECO:0000256" key="1">
    <source>
        <dbReference type="ARBA" id="ARBA00004141"/>
    </source>
</evidence>
<feature type="domain" description="Major facilitator superfamily (MFS) profile" evidence="7">
    <location>
        <begin position="30"/>
        <end position="504"/>
    </location>
</feature>
<dbReference type="PROSITE" id="PS50850">
    <property type="entry name" value="MFS"/>
    <property type="match status" value="1"/>
</dbReference>
<evidence type="ECO:0000313" key="8">
    <source>
        <dbReference type="RefSeq" id="XP_028127932.1"/>
    </source>
</evidence>
<proteinExistence type="predicted"/>
<dbReference type="Pfam" id="PF07690">
    <property type="entry name" value="MFS_1"/>
    <property type="match status" value="2"/>
</dbReference>
<comment type="subcellular location">
    <subcellularLocation>
        <location evidence="1">Membrane</location>
        <topology evidence="1">Multi-pass membrane protein</topology>
    </subcellularLocation>
</comment>
<evidence type="ECO:0000256" key="3">
    <source>
        <dbReference type="ARBA" id="ARBA00022692"/>
    </source>
</evidence>
<protein>
    <submittedName>
        <fullName evidence="8">Synaptic vesicle glycoprotein 2B-like</fullName>
    </submittedName>
</protein>
<feature type="transmembrane region" description="Helical" evidence="6">
    <location>
        <begin position="363"/>
        <end position="381"/>
    </location>
</feature>
<feature type="transmembrane region" description="Helical" evidence="6">
    <location>
        <begin position="482"/>
        <end position="500"/>
    </location>
</feature>
<evidence type="ECO:0000256" key="6">
    <source>
        <dbReference type="SAM" id="Phobius"/>
    </source>
</evidence>
<feature type="transmembrane region" description="Helical" evidence="6">
    <location>
        <begin position="119"/>
        <end position="142"/>
    </location>
</feature>
<dbReference type="GO" id="GO:0022857">
    <property type="term" value="F:transmembrane transporter activity"/>
    <property type="evidence" value="ECO:0007669"/>
    <property type="project" value="InterPro"/>
</dbReference>
<feature type="transmembrane region" description="Helical" evidence="6">
    <location>
        <begin position="154"/>
        <end position="177"/>
    </location>
</feature>
<dbReference type="GO" id="GO:0016020">
    <property type="term" value="C:membrane"/>
    <property type="evidence" value="ECO:0007669"/>
    <property type="project" value="UniProtKB-SubCell"/>
</dbReference>
<dbReference type="RefSeq" id="XP_028127932.1">
    <property type="nucleotide sequence ID" value="XM_028272131.1"/>
</dbReference>
<dbReference type="InterPro" id="IPR020846">
    <property type="entry name" value="MFS_dom"/>
</dbReference>
<dbReference type="PANTHER" id="PTHR23511">
    <property type="entry name" value="SYNAPTIC VESICLE GLYCOPROTEIN 2"/>
    <property type="match status" value="1"/>
</dbReference>
<organism evidence="8">
    <name type="scientific">Diabrotica virgifera virgifera</name>
    <name type="common">western corn rootworm</name>
    <dbReference type="NCBI Taxonomy" id="50390"/>
    <lineage>
        <taxon>Eukaryota</taxon>
        <taxon>Metazoa</taxon>
        <taxon>Ecdysozoa</taxon>
        <taxon>Arthropoda</taxon>
        <taxon>Hexapoda</taxon>
        <taxon>Insecta</taxon>
        <taxon>Pterygota</taxon>
        <taxon>Neoptera</taxon>
        <taxon>Endopterygota</taxon>
        <taxon>Coleoptera</taxon>
        <taxon>Polyphaga</taxon>
        <taxon>Cucujiformia</taxon>
        <taxon>Chrysomeloidea</taxon>
        <taxon>Chrysomelidae</taxon>
        <taxon>Galerucinae</taxon>
        <taxon>Diabroticina</taxon>
        <taxon>Diabroticites</taxon>
        <taxon>Diabrotica</taxon>
    </lineage>
</organism>
<feature type="transmembrane region" description="Helical" evidence="6">
    <location>
        <begin position="28"/>
        <end position="52"/>
    </location>
</feature>
<dbReference type="Gene3D" id="1.20.1250.20">
    <property type="entry name" value="MFS general substrate transporter like domains"/>
    <property type="match status" value="1"/>
</dbReference>
<feature type="transmembrane region" description="Helical" evidence="6">
    <location>
        <begin position="450"/>
        <end position="470"/>
    </location>
</feature>
<evidence type="ECO:0000256" key="5">
    <source>
        <dbReference type="ARBA" id="ARBA00023136"/>
    </source>
</evidence>
<reference evidence="8" key="1">
    <citation type="submission" date="2025-08" db="UniProtKB">
        <authorList>
            <consortium name="RefSeq"/>
        </authorList>
    </citation>
    <scope>IDENTIFICATION</scope>
    <source>
        <tissue evidence="8">Whole insect</tissue>
    </source>
</reference>
<gene>
    <name evidence="8" type="primary">LOC114324324</name>
</gene>
<feature type="transmembrane region" description="Helical" evidence="6">
    <location>
        <begin position="416"/>
        <end position="443"/>
    </location>
</feature>
<feature type="transmembrane region" description="Helical" evidence="6">
    <location>
        <begin position="96"/>
        <end position="113"/>
    </location>
</feature>
<feature type="transmembrane region" description="Helical" evidence="6">
    <location>
        <begin position="197"/>
        <end position="216"/>
    </location>
</feature>
<dbReference type="SUPFAM" id="SSF103473">
    <property type="entry name" value="MFS general substrate transporter"/>
    <property type="match status" value="1"/>
</dbReference>
<keyword evidence="5 6" id="KW-0472">Membrane</keyword>
<dbReference type="AlphaFoldDB" id="A0A6P7EZB4"/>
<dbReference type="InterPro" id="IPR011701">
    <property type="entry name" value="MFS"/>
</dbReference>
<feature type="transmembrane region" description="Helical" evidence="6">
    <location>
        <begin position="393"/>
        <end position="410"/>
    </location>
</feature>
<evidence type="ECO:0000256" key="4">
    <source>
        <dbReference type="ARBA" id="ARBA00022989"/>
    </source>
</evidence>
<feature type="transmembrane region" description="Helical" evidence="6">
    <location>
        <begin position="72"/>
        <end position="91"/>
    </location>
</feature>
<keyword evidence="3 6" id="KW-0812">Transmembrane</keyword>
<evidence type="ECO:0000256" key="2">
    <source>
        <dbReference type="ARBA" id="ARBA00022448"/>
    </source>
</evidence>
<dbReference type="InParanoid" id="A0A6P7EZB4"/>
<dbReference type="KEGG" id="dvv:114324324"/>
<keyword evidence="4 6" id="KW-1133">Transmembrane helix</keyword>
<name>A0A6P7EZB4_DIAVI</name>
<dbReference type="InterPro" id="IPR036259">
    <property type="entry name" value="MFS_trans_sf"/>
</dbReference>
<keyword evidence="2" id="KW-0813">Transport</keyword>
<feature type="transmembrane region" description="Helical" evidence="6">
    <location>
        <begin position="296"/>
        <end position="316"/>
    </location>
</feature>
<dbReference type="OrthoDB" id="3936150at2759"/>
<sequence>MEVLENEDNEPATFEQAIRKTGFGKFNVTLMALTFFGICSPMFETTNMSYIFASAQCDLDLSLQDKGYLNSMVYAGMITSSFFWGFLLDILGRKKLMIFGYFIDATFLILSGFSQSFSMLLLCKFFGGFIICGPFAAMAAYLSEFHSSSYRARIQVVSGLFTGIAQIILPLLAWAIMPLPIKWSLFDGFIELHSWNIFLFVTGLCPFIAGTIFSFLSESPKFLMTSGKNEKALKVLQKVYSKNTGNSPESYPVKELVQEKEVIELSDVDPKPKVKIINGGMSNIGLLFKPNYISKFALITAIQVTFMASLNMLRLWTPQLFQALEDYKVHNNGSTSDLCTMLTVLQPNPTMDSCLSNVAKPDAYFHSMIVASVGVVSYVFTGSVIHRIGKKNLLILTALLGALICFSLIYSRGVMITMILVSLFTSCGNICTNVILSVIVDVFPTSLRALALSLVMALARIGVVLGNIFFPMLLEQGCHPPFLVVAGIIGVGGVLCFILPNTENAALK</sequence>
<accession>A0A6P7EZB4</accession>
<dbReference type="PANTHER" id="PTHR23511:SF36">
    <property type="entry name" value="EG:BACR7A4.13 PROTEIN-RELATED"/>
    <property type="match status" value="1"/>
</dbReference>